<dbReference type="SUPFAM" id="SSF48295">
    <property type="entry name" value="TrpR-like"/>
    <property type="match status" value="1"/>
</dbReference>
<dbReference type="Proteomes" id="UP000291301">
    <property type="component" value="Unassembled WGS sequence"/>
</dbReference>
<dbReference type="Pfam" id="PF01527">
    <property type="entry name" value="HTH_Tnp_1"/>
    <property type="match status" value="1"/>
</dbReference>
<evidence type="ECO:0000313" key="1">
    <source>
        <dbReference type="EMBL" id="TCD11310.1"/>
    </source>
</evidence>
<dbReference type="GO" id="GO:0006313">
    <property type="term" value="P:DNA transposition"/>
    <property type="evidence" value="ECO:0007669"/>
    <property type="project" value="InterPro"/>
</dbReference>
<accession>A0A4V2MN37</accession>
<sequence length="132" mass="14611">MFVHRTEIVNGPGRWRSWSTALKEQLVSETLEPGVTVTEVARRHDIVRSLLYRWRFAVGVRHNHGPGTFLPVEVTAETKTADRLSPDDATAAALAKGRGLMEIDLGPDLCVRVDAEVDGDALARVLAVLERR</sequence>
<name>A0A4V2MN37_9HYPH</name>
<dbReference type="AlphaFoldDB" id="A0A4V2MN37"/>
<evidence type="ECO:0008006" key="3">
    <source>
        <dbReference type="Google" id="ProtNLM"/>
    </source>
</evidence>
<dbReference type="GO" id="GO:0043565">
    <property type="term" value="F:sequence-specific DNA binding"/>
    <property type="evidence" value="ECO:0007669"/>
    <property type="project" value="InterPro"/>
</dbReference>
<gene>
    <name evidence="1" type="ORF">E0D97_17460</name>
</gene>
<dbReference type="RefSeq" id="WP_131571645.1">
    <property type="nucleotide sequence ID" value="NZ_JAINFK010000002.1"/>
</dbReference>
<dbReference type="InterPro" id="IPR010921">
    <property type="entry name" value="Trp_repressor/repl_initiator"/>
</dbReference>
<reference evidence="1 2" key="1">
    <citation type="journal article" date="2015" name="Antonie Van Leeuwenhoek">
        <title>Oricola cellulosilytica gen. nov., sp. nov., a cellulose-degrading bacterium of the family Phyllobacteriaceae isolated from surface seashore water, and emended descriptions of Mesorhizobium loti and Phyllobacterium myrsinacearum.</title>
        <authorList>
            <person name="Hameed A."/>
            <person name="Shahina M."/>
            <person name="Lai W.A."/>
            <person name="Lin S.Y."/>
            <person name="Young L.S."/>
            <person name="Liu Y.C."/>
            <person name="Hsu Y.H."/>
            <person name="Young C.C."/>
        </authorList>
    </citation>
    <scope>NUCLEOTIDE SEQUENCE [LARGE SCALE GENOMIC DNA]</scope>
    <source>
        <strain evidence="1 2">KCTC 52183</strain>
    </source>
</reference>
<dbReference type="NCBIfam" id="NF047595">
    <property type="entry name" value="IS66_ISRel24_TnpA"/>
    <property type="match status" value="1"/>
</dbReference>
<protein>
    <recommendedName>
        <fullName evidence="3">Transposase</fullName>
    </recommendedName>
</protein>
<dbReference type="EMBL" id="SJST01000010">
    <property type="protein sequence ID" value="TCD11310.1"/>
    <property type="molecule type" value="Genomic_DNA"/>
</dbReference>
<organism evidence="1 2">
    <name type="scientific">Oricola cellulosilytica</name>
    <dbReference type="NCBI Taxonomy" id="1429082"/>
    <lineage>
        <taxon>Bacteria</taxon>
        <taxon>Pseudomonadati</taxon>
        <taxon>Pseudomonadota</taxon>
        <taxon>Alphaproteobacteria</taxon>
        <taxon>Hyphomicrobiales</taxon>
        <taxon>Ahrensiaceae</taxon>
        <taxon>Oricola</taxon>
    </lineage>
</organism>
<dbReference type="OrthoDB" id="8080802at2"/>
<keyword evidence="2" id="KW-1185">Reference proteome</keyword>
<comment type="caution">
    <text evidence="1">The sequence shown here is derived from an EMBL/GenBank/DDBJ whole genome shotgun (WGS) entry which is preliminary data.</text>
</comment>
<dbReference type="GO" id="GO:0004803">
    <property type="term" value="F:transposase activity"/>
    <property type="evidence" value="ECO:0007669"/>
    <property type="project" value="InterPro"/>
</dbReference>
<evidence type="ECO:0000313" key="2">
    <source>
        <dbReference type="Proteomes" id="UP000291301"/>
    </source>
</evidence>
<dbReference type="InterPro" id="IPR002514">
    <property type="entry name" value="Transposase_8"/>
</dbReference>
<proteinExistence type="predicted"/>